<evidence type="ECO:0000256" key="1">
    <source>
        <dbReference type="SAM" id="MobiDB-lite"/>
    </source>
</evidence>
<dbReference type="EMBL" id="JAGPXC010000002">
    <property type="protein sequence ID" value="KAH6657508.1"/>
    <property type="molecule type" value="Genomic_DNA"/>
</dbReference>
<gene>
    <name evidence="2" type="ORF">BKA67DRAFT_655772</name>
</gene>
<evidence type="ECO:0000313" key="3">
    <source>
        <dbReference type="Proteomes" id="UP000758603"/>
    </source>
</evidence>
<dbReference type="RefSeq" id="XP_045961742.1">
    <property type="nucleotide sequence ID" value="XM_046106823.1"/>
</dbReference>
<proteinExistence type="predicted"/>
<dbReference type="OrthoDB" id="5417628at2759"/>
<name>A0A9P8USF8_9PEZI</name>
<dbReference type="GeneID" id="70135714"/>
<dbReference type="Proteomes" id="UP000758603">
    <property type="component" value="Unassembled WGS sequence"/>
</dbReference>
<feature type="compositionally biased region" description="Basic and acidic residues" evidence="1">
    <location>
        <begin position="189"/>
        <end position="198"/>
    </location>
</feature>
<comment type="caution">
    <text evidence="2">The sequence shown here is derived from an EMBL/GenBank/DDBJ whole genome shotgun (WGS) entry which is preliminary data.</text>
</comment>
<organism evidence="2 3">
    <name type="scientific">Truncatella angustata</name>
    <dbReference type="NCBI Taxonomy" id="152316"/>
    <lineage>
        <taxon>Eukaryota</taxon>
        <taxon>Fungi</taxon>
        <taxon>Dikarya</taxon>
        <taxon>Ascomycota</taxon>
        <taxon>Pezizomycotina</taxon>
        <taxon>Sordariomycetes</taxon>
        <taxon>Xylariomycetidae</taxon>
        <taxon>Amphisphaeriales</taxon>
        <taxon>Sporocadaceae</taxon>
        <taxon>Truncatella</taxon>
    </lineage>
</organism>
<protein>
    <submittedName>
        <fullName evidence="2">Uncharacterized protein</fullName>
    </submittedName>
</protein>
<dbReference type="AlphaFoldDB" id="A0A9P8USF8"/>
<feature type="region of interest" description="Disordered" evidence="1">
    <location>
        <begin position="324"/>
        <end position="370"/>
    </location>
</feature>
<sequence length="370" mass="41293">MRYEDWDVLLFPKDEQVPMKEFKTQCHVVHDNEFTFTLGSHGLPTMTCFMPALPTGNPFFISLHCWSMPKISQYTKSNFSKHENLVKLEARVFVDGRQVASAIIDRGEGNWPLHISHGFEFTKNGDLEHLKFPPFRSELLRQSYWSPADDLGRIKIVINILEASGIAWPNPAMWRRGPFNPTMQVPIEHPTDGSDSHVHSPRRRSAPSPEYQTKNASASFLGSMPNTQAFLQSTTHVDPFDSQHQSNDSSDFDWTTGLVSTDFATTLTNSLLNQPAPALRKTNSLQSPASARTFSGVFSSRSASGTADFGQDLANVNPVTTFMNADSNGDKVPKRSRNATPASHRALDEDEEPKRSTPHVRIGFGDDMAN</sequence>
<evidence type="ECO:0000313" key="2">
    <source>
        <dbReference type="EMBL" id="KAH6657508.1"/>
    </source>
</evidence>
<reference evidence="2" key="1">
    <citation type="journal article" date="2021" name="Nat. Commun.">
        <title>Genetic determinants of endophytism in the Arabidopsis root mycobiome.</title>
        <authorList>
            <person name="Mesny F."/>
            <person name="Miyauchi S."/>
            <person name="Thiergart T."/>
            <person name="Pickel B."/>
            <person name="Atanasova L."/>
            <person name="Karlsson M."/>
            <person name="Huettel B."/>
            <person name="Barry K.W."/>
            <person name="Haridas S."/>
            <person name="Chen C."/>
            <person name="Bauer D."/>
            <person name="Andreopoulos W."/>
            <person name="Pangilinan J."/>
            <person name="LaButti K."/>
            <person name="Riley R."/>
            <person name="Lipzen A."/>
            <person name="Clum A."/>
            <person name="Drula E."/>
            <person name="Henrissat B."/>
            <person name="Kohler A."/>
            <person name="Grigoriev I.V."/>
            <person name="Martin F.M."/>
            <person name="Hacquard S."/>
        </authorList>
    </citation>
    <scope>NUCLEOTIDE SEQUENCE</scope>
    <source>
        <strain evidence="2">MPI-SDFR-AT-0073</strain>
    </source>
</reference>
<accession>A0A9P8USF8</accession>
<feature type="region of interest" description="Disordered" evidence="1">
    <location>
        <begin position="181"/>
        <end position="214"/>
    </location>
</feature>
<keyword evidence="3" id="KW-1185">Reference proteome</keyword>